<sequence>MRLLRYMGDLHARTIVHPNSVHHCLGILIDEMISIEHISAIHALIESSTKTLWAEDPTVMMFDFIHAFTSHTRNVSNISVRGSDCVPQEIYKRVSGVVELVNGWKDELEHDVYGLSY</sequence>
<name>A0A5C3QKT1_9AGAR</name>
<reference evidence="1 2" key="1">
    <citation type="journal article" date="2019" name="Nat. Ecol. Evol.">
        <title>Megaphylogeny resolves global patterns of mushroom evolution.</title>
        <authorList>
            <person name="Varga T."/>
            <person name="Krizsan K."/>
            <person name="Foldi C."/>
            <person name="Dima B."/>
            <person name="Sanchez-Garcia M."/>
            <person name="Sanchez-Ramirez S."/>
            <person name="Szollosi G.J."/>
            <person name="Szarkandi J.G."/>
            <person name="Papp V."/>
            <person name="Albert L."/>
            <person name="Andreopoulos W."/>
            <person name="Angelini C."/>
            <person name="Antonin V."/>
            <person name="Barry K.W."/>
            <person name="Bougher N.L."/>
            <person name="Buchanan P."/>
            <person name="Buyck B."/>
            <person name="Bense V."/>
            <person name="Catcheside P."/>
            <person name="Chovatia M."/>
            <person name="Cooper J."/>
            <person name="Damon W."/>
            <person name="Desjardin D."/>
            <person name="Finy P."/>
            <person name="Geml J."/>
            <person name="Haridas S."/>
            <person name="Hughes K."/>
            <person name="Justo A."/>
            <person name="Karasinski D."/>
            <person name="Kautmanova I."/>
            <person name="Kiss B."/>
            <person name="Kocsube S."/>
            <person name="Kotiranta H."/>
            <person name="LaButti K.M."/>
            <person name="Lechner B.E."/>
            <person name="Liimatainen K."/>
            <person name="Lipzen A."/>
            <person name="Lukacs Z."/>
            <person name="Mihaltcheva S."/>
            <person name="Morgado L.N."/>
            <person name="Niskanen T."/>
            <person name="Noordeloos M.E."/>
            <person name="Ohm R.A."/>
            <person name="Ortiz-Santana B."/>
            <person name="Ovrebo C."/>
            <person name="Racz N."/>
            <person name="Riley R."/>
            <person name="Savchenko A."/>
            <person name="Shiryaev A."/>
            <person name="Soop K."/>
            <person name="Spirin V."/>
            <person name="Szebenyi C."/>
            <person name="Tomsovsky M."/>
            <person name="Tulloss R.E."/>
            <person name="Uehling J."/>
            <person name="Grigoriev I.V."/>
            <person name="Vagvolgyi C."/>
            <person name="Papp T."/>
            <person name="Martin F.M."/>
            <person name="Miettinen O."/>
            <person name="Hibbett D.S."/>
            <person name="Nagy L.G."/>
        </authorList>
    </citation>
    <scope>NUCLEOTIDE SEQUENCE [LARGE SCALE GENOMIC DNA]</scope>
    <source>
        <strain evidence="1 2">CBS 309.79</strain>
    </source>
</reference>
<gene>
    <name evidence="1" type="ORF">BDV98DRAFT_567493</name>
</gene>
<dbReference type="Proteomes" id="UP000305067">
    <property type="component" value="Unassembled WGS sequence"/>
</dbReference>
<organism evidence="1 2">
    <name type="scientific">Pterulicium gracile</name>
    <dbReference type="NCBI Taxonomy" id="1884261"/>
    <lineage>
        <taxon>Eukaryota</taxon>
        <taxon>Fungi</taxon>
        <taxon>Dikarya</taxon>
        <taxon>Basidiomycota</taxon>
        <taxon>Agaricomycotina</taxon>
        <taxon>Agaricomycetes</taxon>
        <taxon>Agaricomycetidae</taxon>
        <taxon>Agaricales</taxon>
        <taxon>Pleurotineae</taxon>
        <taxon>Pterulaceae</taxon>
        <taxon>Pterulicium</taxon>
    </lineage>
</organism>
<keyword evidence="2" id="KW-1185">Reference proteome</keyword>
<dbReference type="OrthoDB" id="2872605at2759"/>
<dbReference type="AlphaFoldDB" id="A0A5C3QKT1"/>
<protein>
    <submittedName>
        <fullName evidence="1">Uncharacterized protein</fullName>
    </submittedName>
</protein>
<accession>A0A5C3QKT1</accession>
<evidence type="ECO:0000313" key="2">
    <source>
        <dbReference type="Proteomes" id="UP000305067"/>
    </source>
</evidence>
<proteinExistence type="predicted"/>
<evidence type="ECO:0000313" key="1">
    <source>
        <dbReference type="EMBL" id="TFL01760.1"/>
    </source>
</evidence>
<dbReference type="EMBL" id="ML178824">
    <property type="protein sequence ID" value="TFL01760.1"/>
    <property type="molecule type" value="Genomic_DNA"/>
</dbReference>
<dbReference type="InterPro" id="IPR016024">
    <property type="entry name" value="ARM-type_fold"/>
</dbReference>
<dbReference type="SUPFAM" id="SSF48371">
    <property type="entry name" value="ARM repeat"/>
    <property type="match status" value="1"/>
</dbReference>